<sequence>MGFTPLNMIWLVPVFTLTTQEMVGLSVSPQITADYGKPVTLQCNVTSKFPNELEVKYVEWSQNKMLLCSVNSEGIITTHNRLTPFRCEYKNQQLSLIFQNVQPMDSGISNPFMCKLKSNQGASHAYSSLELEEYCGIVEVFLTSRGPGCTFKHVYPDGDVHWFHGSHRISDGSLHNITKRISEGGWLTIHSYLNRPISGVPYNCSLKSTRSDRYIASALVHNPKALVKTPRGHASSSFHSNGVTSVKGILYISVLIIVTVK</sequence>
<organism evidence="3 4">
    <name type="scientific">Channa argus</name>
    <name type="common">Northern snakehead</name>
    <name type="synonym">Ophicephalus argus</name>
    <dbReference type="NCBI Taxonomy" id="215402"/>
    <lineage>
        <taxon>Eukaryota</taxon>
        <taxon>Metazoa</taxon>
        <taxon>Chordata</taxon>
        <taxon>Craniata</taxon>
        <taxon>Vertebrata</taxon>
        <taxon>Euteleostomi</taxon>
        <taxon>Actinopterygii</taxon>
        <taxon>Neopterygii</taxon>
        <taxon>Teleostei</taxon>
        <taxon>Neoteleostei</taxon>
        <taxon>Acanthomorphata</taxon>
        <taxon>Anabantaria</taxon>
        <taxon>Anabantiformes</taxon>
        <taxon>Channoidei</taxon>
        <taxon>Channidae</taxon>
        <taxon>Channa</taxon>
    </lineage>
</organism>
<dbReference type="SUPFAM" id="SSF48726">
    <property type="entry name" value="Immunoglobulin"/>
    <property type="match status" value="1"/>
</dbReference>
<reference evidence="3 4" key="1">
    <citation type="submission" date="2019-02" db="EMBL/GenBank/DDBJ databases">
        <title>Opniocepnalus argus genome.</title>
        <authorList>
            <person name="Zhou C."/>
            <person name="Xiao S."/>
        </authorList>
    </citation>
    <scope>NUCLEOTIDE SEQUENCE [LARGE SCALE GENOMIC DNA]</scope>
    <source>
        <strain evidence="3">OARG1902GOOAL</strain>
        <tissue evidence="3">Muscle</tissue>
    </source>
</reference>
<keyword evidence="1" id="KW-0732">Signal</keyword>
<dbReference type="InterPro" id="IPR036179">
    <property type="entry name" value="Ig-like_dom_sf"/>
</dbReference>
<dbReference type="InterPro" id="IPR007110">
    <property type="entry name" value="Ig-like_dom"/>
</dbReference>
<dbReference type="InterPro" id="IPR013783">
    <property type="entry name" value="Ig-like_fold"/>
</dbReference>
<dbReference type="EMBL" id="CM015714">
    <property type="protein sequence ID" value="KAF3687509.1"/>
    <property type="molecule type" value="Genomic_DNA"/>
</dbReference>
<dbReference type="Gene3D" id="2.60.40.10">
    <property type="entry name" value="Immunoglobulins"/>
    <property type="match status" value="1"/>
</dbReference>
<evidence type="ECO:0000313" key="4">
    <source>
        <dbReference type="Proteomes" id="UP000503349"/>
    </source>
</evidence>
<evidence type="ECO:0000313" key="3">
    <source>
        <dbReference type="EMBL" id="KAF3687509.1"/>
    </source>
</evidence>
<name>A0A6G1PBD0_CHAAH</name>
<gene>
    <name evidence="3" type="ORF">EXN66_Car003181</name>
</gene>
<feature type="domain" description="Ig-like" evidence="2">
    <location>
        <begin position="13"/>
        <end position="130"/>
    </location>
</feature>
<feature type="chain" id="PRO_5026004429" description="Ig-like domain-containing protein" evidence="1">
    <location>
        <begin position="21"/>
        <end position="261"/>
    </location>
</feature>
<feature type="signal peptide" evidence="1">
    <location>
        <begin position="1"/>
        <end position="20"/>
    </location>
</feature>
<accession>A0A6G1PBD0</accession>
<dbReference type="Proteomes" id="UP000503349">
    <property type="component" value="Chromosome 3"/>
</dbReference>
<reference evidence="4" key="2">
    <citation type="submission" date="2019-02" db="EMBL/GenBank/DDBJ databases">
        <title>Opniocepnalus argus Var Kimnra genome.</title>
        <authorList>
            <person name="Zhou C."/>
            <person name="Xiao S."/>
        </authorList>
    </citation>
    <scope>NUCLEOTIDE SEQUENCE [LARGE SCALE GENOMIC DNA]</scope>
</reference>
<evidence type="ECO:0000259" key="2">
    <source>
        <dbReference type="PROSITE" id="PS50835"/>
    </source>
</evidence>
<keyword evidence="4" id="KW-1185">Reference proteome</keyword>
<dbReference type="AlphaFoldDB" id="A0A6G1PBD0"/>
<evidence type="ECO:0000256" key="1">
    <source>
        <dbReference type="SAM" id="SignalP"/>
    </source>
</evidence>
<proteinExistence type="predicted"/>
<protein>
    <recommendedName>
        <fullName evidence="2">Ig-like domain-containing protein</fullName>
    </recommendedName>
</protein>
<dbReference type="PROSITE" id="PS50835">
    <property type="entry name" value="IG_LIKE"/>
    <property type="match status" value="1"/>
</dbReference>